<evidence type="ECO:0000256" key="1">
    <source>
        <dbReference type="ARBA" id="ARBA00022603"/>
    </source>
</evidence>
<dbReference type="GO" id="GO:0052913">
    <property type="term" value="F:16S rRNA (guanine(966)-N(2))-methyltransferase activity"/>
    <property type="evidence" value="ECO:0007669"/>
    <property type="project" value="UniProtKB-EC"/>
</dbReference>
<dbReference type="PROSITE" id="PS00092">
    <property type="entry name" value="N6_MTASE"/>
    <property type="match status" value="1"/>
</dbReference>
<dbReference type="PANTHER" id="PTHR43542:SF1">
    <property type="entry name" value="METHYLTRANSFERASE"/>
    <property type="match status" value="1"/>
</dbReference>
<evidence type="ECO:0000313" key="3">
    <source>
        <dbReference type="EMBL" id="KAB1636885.1"/>
    </source>
</evidence>
<dbReference type="EC" id="2.1.1.171" evidence="3"/>
<dbReference type="AlphaFoldDB" id="A0A7J5AZ92"/>
<dbReference type="NCBIfam" id="TIGR00095">
    <property type="entry name" value="16S rRNA (guanine(966)-N(2))-methyltransferase RsmD"/>
    <property type="match status" value="1"/>
</dbReference>
<keyword evidence="4" id="KW-1185">Reference proteome</keyword>
<dbReference type="RefSeq" id="WP_151424596.1">
    <property type="nucleotide sequence ID" value="NZ_WBJX01000005.1"/>
</dbReference>
<dbReference type="GO" id="GO:0003676">
    <property type="term" value="F:nucleic acid binding"/>
    <property type="evidence" value="ECO:0007669"/>
    <property type="project" value="InterPro"/>
</dbReference>
<dbReference type="SUPFAM" id="SSF53335">
    <property type="entry name" value="S-adenosyl-L-methionine-dependent methyltransferases"/>
    <property type="match status" value="1"/>
</dbReference>
<accession>A0A7J5AZ92</accession>
<dbReference type="Proteomes" id="UP000490386">
    <property type="component" value="Unassembled WGS sequence"/>
</dbReference>
<dbReference type="InterPro" id="IPR002052">
    <property type="entry name" value="DNA_methylase_N6_adenine_CS"/>
</dbReference>
<evidence type="ECO:0000256" key="2">
    <source>
        <dbReference type="ARBA" id="ARBA00022679"/>
    </source>
</evidence>
<keyword evidence="1 3" id="KW-0489">Methyltransferase</keyword>
<reference evidence="3 4" key="1">
    <citation type="submission" date="2019-09" db="EMBL/GenBank/DDBJ databases">
        <title>Phylogeny of genus Pseudoclavibacter and closely related genus.</title>
        <authorList>
            <person name="Li Y."/>
        </authorList>
    </citation>
    <scope>NUCLEOTIDE SEQUENCE [LARGE SCALE GENOMIC DNA]</scope>
    <source>
        <strain evidence="3 4">THG-MD12</strain>
    </source>
</reference>
<name>A0A7J5AZ92_9MICO</name>
<dbReference type="InterPro" id="IPR029063">
    <property type="entry name" value="SAM-dependent_MTases_sf"/>
</dbReference>
<sequence>MTRIIAGAARGHSLNVPKSGTRPTSDRVREAMFSSLESLLDLGGVAVLDLYAGSGALAFEALSRGASSAVLVEQSKAATSVLRANAELLARVTREQGRRTVTTRVAQNSVASFLRTPPAQLFELVFIDPPYDLGEAELAEALEALVPHLAPEAVVVLERGSRSPAPTVPRSFEPLRRKAYGETIVYSYEAAPVEESGAEKSQA</sequence>
<dbReference type="Gene3D" id="3.40.50.150">
    <property type="entry name" value="Vaccinia Virus protein VP39"/>
    <property type="match status" value="1"/>
</dbReference>
<dbReference type="InterPro" id="IPR004398">
    <property type="entry name" value="RNA_MeTrfase_RsmD"/>
</dbReference>
<gene>
    <name evidence="3" type="primary">rsmD</name>
    <name evidence="3" type="ORF">F8O03_15130</name>
</gene>
<organism evidence="3 4">
    <name type="scientific">Pseudoclavibacter terrae</name>
    <dbReference type="NCBI Taxonomy" id="1530195"/>
    <lineage>
        <taxon>Bacteria</taxon>
        <taxon>Bacillati</taxon>
        <taxon>Actinomycetota</taxon>
        <taxon>Actinomycetes</taxon>
        <taxon>Micrococcales</taxon>
        <taxon>Microbacteriaceae</taxon>
        <taxon>Pseudoclavibacter</taxon>
    </lineage>
</organism>
<evidence type="ECO:0000313" key="4">
    <source>
        <dbReference type="Proteomes" id="UP000490386"/>
    </source>
</evidence>
<proteinExistence type="predicted"/>
<keyword evidence="2 3" id="KW-0808">Transferase</keyword>
<dbReference type="OrthoDB" id="9803017at2"/>
<dbReference type="CDD" id="cd02440">
    <property type="entry name" value="AdoMet_MTases"/>
    <property type="match status" value="1"/>
</dbReference>
<dbReference type="EMBL" id="WBJX01000005">
    <property type="protein sequence ID" value="KAB1636885.1"/>
    <property type="molecule type" value="Genomic_DNA"/>
</dbReference>
<dbReference type="PIRSF" id="PIRSF004553">
    <property type="entry name" value="CHP00095"/>
    <property type="match status" value="1"/>
</dbReference>
<dbReference type="PANTHER" id="PTHR43542">
    <property type="entry name" value="METHYLTRANSFERASE"/>
    <property type="match status" value="1"/>
</dbReference>
<dbReference type="Pfam" id="PF03602">
    <property type="entry name" value="Cons_hypoth95"/>
    <property type="match status" value="1"/>
</dbReference>
<comment type="caution">
    <text evidence="3">The sequence shown here is derived from an EMBL/GenBank/DDBJ whole genome shotgun (WGS) entry which is preliminary data.</text>
</comment>
<protein>
    <submittedName>
        <fullName evidence="3">16S rRNA (Guanine(966)-N(2))-methyltransferase RsmD</fullName>
        <ecNumber evidence="3">2.1.1.171</ecNumber>
    </submittedName>
</protein>